<evidence type="ECO:0000313" key="2">
    <source>
        <dbReference type="Proteomes" id="UP000887540"/>
    </source>
</evidence>
<sequence>MIADGQWSWSDGSNSNYVNWANGQPTSNTGDNCATQQFSDGRWYTRDCYLTRRPYFCEMSQVVTPCPTLPTPIGNNFTAGEWIYDETAGKCYLLLSYSFAGYPRFDISRQFCKSYGADDLVSIMSENENTAIGGYVVPFSMANHWFANDAAMIGLLNNGTGWQWVNGQKVSYTNWLSEPNSTSYGWGRLEYGYKAGYRNQWDLGGTFLYDGCAVIICEKVIQKN</sequence>
<dbReference type="CDD" id="cd00037">
    <property type="entry name" value="CLECT"/>
    <property type="match status" value="1"/>
</dbReference>
<protein>
    <submittedName>
        <fullName evidence="3">C-type lectin domain-containing protein</fullName>
    </submittedName>
</protein>
<dbReference type="PROSITE" id="PS50041">
    <property type="entry name" value="C_TYPE_LECTIN_2"/>
    <property type="match status" value="2"/>
</dbReference>
<proteinExistence type="predicted"/>
<dbReference type="InterPro" id="IPR016187">
    <property type="entry name" value="CTDL_fold"/>
</dbReference>
<dbReference type="WBParaSite" id="ACRNAN_scaffold191.g30222.t1">
    <property type="protein sequence ID" value="ACRNAN_scaffold191.g30222.t1"/>
    <property type="gene ID" value="ACRNAN_scaffold191.g30222"/>
</dbReference>
<feature type="domain" description="C-type lectin" evidence="1">
    <location>
        <begin position="1"/>
        <end position="48"/>
    </location>
</feature>
<organism evidence="2 3">
    <name type="scientific">Acrobeloides nanus</name>
    <dbReference type="NCBI Taxonomy" id="290746"/>
    <lineage>
        <taxon>Eukaryota</taxon>
        <taxon>Metazoa</taxon>
        <taxon>Ecdysozoa</taxon>
        <taxon>Nematoda</taxon>
        <taxon>Chromadorea</taxon>
        <taxon>Rhabditida</taxon>
        <taxon>Tylenchina</taxon>
        <taxon>Cephalobomorpha</taxon>
        <taxon>Cephaloboidea</taxon>
        <taxon>Cephalobidae</taxon>
        <taxon>Acrobeloides</taxon>
    </lineage>
</organism>
<evidence type="ECO:0000313" key="3">
    <source>
        <dbReference type="WBParaSite" id="ACRNAN_scaffold191.g30222.t1"/>
    </source>
</evidence>
<keyword evidence="2" id="KW-1185">Reference proteome</keyword>
<dbReference type="PANTHER" id="PTHR22803">
    <property type="entry name" value="MANNOSE, PHOSPHOLIPASE, LECTIN RECEPTOR RELATED"/>
    <property type="match status" value="1"/>
</dbReference>
<dbReference type="Gene3D" id="3.10.100.10">
    <property type="entry name" value="Mannose-Binding Protein A, subunit A"/>
    <property type="match status" value="2"/>
</dbReference>
<feature type="domain" description="C-type lectin" evidence="1">
    <location>
        <begin position="87"/>
        <end position="202"/>
    </location>
</feature>
<dbReference type="AlphaFoldDB" id="A0A914D7G7"/>
<dbReference type="InterPro" id="IPR016186">
    <property type="entry name" value="C-type_lectin-like/link_sf"/>
</dbReference>
<dbReference type="SUPFAM" id="SSF56436">
    <property type="entry name" value="C-type lectin-like"/>
    <property type="match status" value="2"/>
</dbReference>
<dbReference type="Pfam" id="PF00059">
    <property type="entry name" value="Lectin_C"/>
    <property type="match status" value="2"/>
</dbReference>
<name>A0A914D7G7_9BILA</name>
<dbReference type="InterPro" id="IPR001304">
    <property type="entry name" value="C-type_lectin-like"/>
</dbReference>
<reference evidence="3" key="1">
    <citation type="submission" date="2022-11" db="UniProtKB">
        <authorList>
            <consortium name="WormBaseParasite"/>
        </authorList>
    </citation>
    <scope>IDENTIFICATION</scope>
</reference>
<dbReference type="SMART" id="SM00034">
    <property type="entry name" value="CLECT"/>
    <property type="match status" value="1"/>
</dbReference>
<dbReference type="InterPro" id="IPR050111">
    <property type="entry name" value="C-type_lectin/snaclec_domain"/>
</dbReference>
<accession>A0A914D7G7</accession>
<evidence type="ECO:0000259" key="1">
    <source>
        <dbReference type="PROSITE" id="PS50041"/>
    </source>
</evidence>
<dbReference type="Proteomes" id="UP000887540">
    <property type="component" value="Unplaced"/>
</dbReference>